<comment type="caution">
    <text evidence="2">The sequence shown here is derived from an EMBL/GenBank/DDBJ whole genome shotgun (WGS) entry which is preliminary data.</text>
</comment>
<evidence type="ECO:0008006" key="4">
    <source>
        <dbReference type="Google" id="ProtNLM"/>
    </source>
</evidence>
<protein>
    <recommendedName>
        <fullName evidence="4">PDZ domain-containing protein</fullName>
    </recommendedName>
</protein>
<dbReference type="EMBL" id="ASPP01022423">
    <property type="protein sequence ID" value="ETO11486.1"/>
    <property type="molecule type" value="Genomic_DNA"/>
</dbReference>
<name>X6MCV8_RETFI</name>
<organism evidence="2 3">
    <name type="scientific">Reticulomyxa filosa</name>
    <dbReference type="NCBI Taxonomy" id="46433"/>
    <lineage>
        <taxon>Eukaryota</taxon>
        <taxon>Sar</taxon>
        <taxon>Rhizaria</taxon>
        <taxon>Retaria</taxon>
        <taxon>Foraminifera</taxon>
        <taxon>Monothalamids</taxon>
        <taxon>Reticulomyxidae</taxon>
        <taxon>Reticulomyxa</taxon>
    </lineage>
</organism>
<evidence type="ECO:0000313" key="2">
    <source>
        <dbReference type="EMBL" id="ETO11486.1"/>
    </source>
</evidence>
<proteinExistence type="predicted"/>
<keyword evidence="3" id="KW-1185">Reference proteome</keyword>
<sequence length="738" mass="85686">AELGEMTKHLDSVLEDLECHKVVIREYENVEKELRSQAQGVKQSLENTLHDRDLLVDRIEQRKTLEYENVKQWNEEQSHLSRLWRETKKELETLTRVQKGYVEKTFVTISKLQSQCQVRYLSFFVVVVVSLKEETGAMKESCEKDMMVPLKQVSVTTNEWFQNSHCKQLNQWKESVKNINADHLQHSNQLKVEMIPQLFAKISQQMSDIQTQVCFWLVFYFISFRVENKYVYLSTVSTTMMDCLQSHNKSCNQLGQHLYSALNEVNDQMESQKKANNNLMKEWKEKFQANAKQNYEQTIQTISDALENTWTLQSNQFNDQIKQLESTNKQISKYTNLKALDKNNNELCQTTLGMKKTLDQDLSEYTNQSNKDEAQMKQLFQTMEEGHKSLLDNANSKWKVEFLEWETKQSDQIDNAMKTTILCLDNEMDAVKKFAGKHEDHCNKIISMHDQMQQQFCLTNESISEQANNIALQKTQLEELEKHTNQSKPNVYVDNALDRITTFRLQQYQRSHLTPYKSEVIYPSKFVERQPFSELYSKIQNQRQVGKQDHNPSQASSDINNQLPKCSVRNIFYTYLFSFGKLNLSLFYTNEISIDFNENEMGLRIYSGNNGINAFVKHCLGDNRVQEHAQIIQIDGIDVVDKSFNHIRTLLATKQRPVNIIFRNSIGAPTNGQKTSPALDVIGTVLVVGEKQRLFTFNDENLSPPRDNKIETETAACKSALRGKSRIASKPSTFVSEK</sequence>
<dbReference type="AlphaFoldDB" id="X6MCV8"/>
<evidence type="ECO:0000256" key="1">
    <source>
        <dbReference type="SAM" id="MobiDB-lite"/>
    </source>
</evidence>
<reference evidence="2 3" key="1">
    <citation type="journal article" date="2013" name="Curr. Biol.">
        <title>The Genome of the Foraminiferan Reticulomyxa filosa.</title>
        <authorList>
            <person name="Glockner G."/>
            <person name="Hulsmann N."/>
            <person name="Schleicher M."/>
            <person name="Noegel A.A."/>
            <person name="Eichinger L."/>
            <person name="Gallinger C."/>
            <person name="Pawlowski J."/>
            <person name="Sierra R."/>
            <person name="Euteneuer U."/>
            <person name="Pillet L."/>
            <person name="Moustafa A."/>
            <person name="Platzer M."/>
            <person name="Groth M."/>
            <person name="Szafranski K."/>
            <person name="Schliwa M."/>
        </authorList>
    </citation>
    <scope>NUCLEOTIDE SEQUENCE [LARGE SCALE GENOMIC DNA]</scope>
</reference>
<gene>
    <name evidence="2" type="ORF">RFI_25894</name>
</gene>
<feature type="non-terminal residue" evidence="2">
    <location>
        <position position="1"/>
    </location>
</feature>
<accession>X6MCV8</accession>
<feature type="region of interest" description="Disordered" evidence="1">
    <location>
        <begin position="541"/>
        <end position="560"/>
    </location>
</feature>
<dbReference type="Proteomes" id="UP000023152">
    <property type="component" value="Unassembled WGS sequence"/>
</dbReference>
<dbReference type="SUPFAM" id="SSF50156">
    <property type="entry name" value="PDZ domain-like"/>
    <property type="match status" value="1"/>
</dbReference>
<evidence type="ECO:0000313" key="3">
    <source>
        <dbReference type="Proteomes" id="UP000023152"/>
    </source>
</evidence>
<dbReference type="InterPro" id="IPR036034">
    <property type="entry name" value="PDZ_sf"/>
</dbReference>